<dbReference type="InParanoid" id="E3LH88"/>
<dbReference type="OrthoDB" id="5808978at2759"/>
<dbReference type="EMBL" id="DS268409">
    <property type="protein sequence ID" value="EFO95453.1"/>
    <property type="molecule type" value="Genomic_DNA"/>
</dbReference>
<dbReference type="InterPro" id="IPR040161">
    <property type="entry name" value="FB224"/>
</dbReference>
<dbReference type="OMA" id="TIRFEYQ"/>
<dbReference type="GO" id="GO:0045087">
    <property type="term" value="P:innate immune response"/>
    <property type="evidence" value="ECO:0007669"/>
    <property type="project" value="TreeGrafter"/>
</dbReference>
<feature type="domain" description="DUF38" evidence="1">
    <location>
        <begin position="129"/>
        <end position="228"/>
    </location>
</feature>
<protein>
    <recommendedName>
        <fullName evidence="1">DUF38 domain-containing protein</fullName>
    </recommendedName>
</protein>
<dbReference type="PANTHER" id="PTHR23015">
    <property type="entry name" value="UNCHARACTERIZED C.ELEGANS PROTEIN"/>
    <property type="match status" value="1"/>
</dbReference>
<dbReference type="AlphaFoldDB" id="E3LH88"/>
<name>E3LH88_CAERE</name>
<accession>E3LH88</accession>
<gene>
    <name evidence="2" type="ORF">CRE_09162</name>
</gene>
<dbReference type="eggNOG" id="ENOG502THE2">
    <property type="taxonomic scope" value="Eukaryota"/>
</dbReference>
<dbReference type="InterPro" id="IPR002900">
    <property type="entry name" value="DUF38/FTH_CAE_spp"/>
</dbReference>
<proteinExistence type="predicted"/>
<sequence>MSENGPTWQDLPDLFKRKLVGYLDFKSRRQLRACSQNEKVIVDSCPLSIEKLACFFASSKDSLYLTANTKMATKRSFNGTENTTLDLIQTFINLFQHPKSTVKELTIEFSDEDKSERLITEIENVEWNFKMNANKLIWYSCKNNLAAVQFVEYLTPVTLKTIRFEYRSKNLEMMSKLVETDQWKQAPNLETSLILPAGIDIEKFSHARRLKIKVRESEFDVEKIQNVISVGFLDFEKQFQIYLIFQRFMKNDYPPGSYFSILTYFCRNDLESEEDETKLREPIVVHDRNIAVRTQTYFNMPNSNNFLLIRRSDIGVEGLVRDNNNPIEYFIL</sequence>
<reference evidence="2" key="1">
    <citation type="submission" date="2007-07" db="EMBL/GenBank/DDBJ databases">
        <title>PCAP assembly of the Caenorhabditis remanei genome.</title>
        <authorList>
            <consortium name="The Caenorhabditis remanei Sequencing Consortium"/>
            <person name="Wilson R.K."/>
        </authorList>
    </citation>
    <scope>NUCLEOTIDE SEQUENCE [LARGE SCALE GENOMIC DNA]</scope>
    <source>
        <strain evidence="2">PB4641</strain>
    </source>
</reference>
<dbReference type="PANTHER" id="PTHR23015:SF4">
    <property type="entry name" value="DUF38 DOMAIN-CONTAINING PROTEIN-RELATED"/>
    <property type="match status" value="1"/>
</dbReference>
<organism evidence="3">
    <name type="scientific">Caenorhabditis remanei</name>
    <name type="common">Caenorhabditis vulgaris</name>
    <dbReference type="NCBI Taxonomy" id="31234"/>
    <lineage>
        <taxon>Eukaryota</taxon>
        <taxon>Metazoa</taxon>
        <taxon>Ecdysozoa</taxon>
        <taxon>Nematoda</taxon>
        <taxon>Chromadorea</taxon>
        <taxon>Rhabditida</taxon>
        <taxon>Rhabditina</taxon>
        <taxon>Rhabditomorpha</taxon>
        <taxon>Rhabditoidea</taxon>
        <taxon>Rhabditidae</taxon>
        <taxon>Peloderinae</taxon>
        <taxon>Caenorhabditis</taxon>
    </lineage>
</organism>
<evidence type="ECO:0000313" key="2">
    <source>
        <dbReference type="EMBL" id="EFO95453.1"/>
    </source>
</evidence>
<dbReference type="HOGENOM" id="CLU_055882_0_0_1"/>
<evidence type="ECO:0000259" key="1">
    <source>
        <dbReference type="Pfam" id="PF01827"/>
    </source>
</evidence>
<dbReference type="Pfam" id="PF01827">
    <property type="entry name" value="FTH"/>
    <property type="match status" value="1"/>
</dbReference>
<dbReference type="Proteomes" id="UP000008281">
    <property type="component" value="Unassembled WGS sequence"/>
</dbReference>
<evidence type="ECO:0000313" key="3">
    <source>
        <dbReference type="Proteomes" id="UP000008281"/>
    </source>
</evidence>
<keyword evidence="3" id="KW-1185">Reference proteome</keyword>